<evidence type="ECO:0000313" key="1">
    <source>
        <dbReference type="EMBL" id="CAI2369833.1"/>
    </source>
</evidence>
<organism evidence="1 2">
    <name type="scientific">Euplotes crassus</name>
    <dbReference type="NCBI Taxonomy" id="5936"/>
    <lineage>
        <taxon>Eukaryota</taxon>
        <taxon>Sar</taxon>
        <taxon>Alveolata</taxon>
        <taxon>Ciliophora</taxon>
        <taxon>Intramacronucleata</taxon>
        <taxon>Spirotrichea</taxon>
        <taxon>Hypotrichia</taxon>
        <taxon>Euplotida</taxon>
        <taxon>Euplotidae</taxon>
        <taxon>Moneuplotes</taxon>
    </lineage>
</organism>
<accession>A0AAD1UI52</accession>
<evidence type="ECO:0000313" key="2">
    <source>
        <dbReference type="Proteomes" id="UP001295684"/>
    </source>
</evidence>
<dbReference type="AlphaFoldDB" id="A0AAD1UI52"/>
<name>A0AAD1UI52_EUPCR</name>
<reference evidence="1" key="1">
    <citation type="submission" date="2023-07" db="EMBL/GenBank/DDBJ databases">
        <authorList>
            <consortium name="AG Swart"/>
            <person name="Singh M."/>
            <person name="Singh A."/>
            <person name="Seah K."/>
            <person name="Emmerich C."/>
        </authorList>
    </citation>
    <scope>NUCLEOTIDE SEQUENCE</scope>
    <source>
        <strain evidence="1">DP1</strain>
    </source>
</reference>
<keyword evidence="2" id="KW-1185">Reference proteome</keyword>
<sequence length="168" mass="19355">MENNQLVLPQALKIVDTSFTRRSGSMGSSMFSRNGRSTIHDYMIFSSEEKRLRYCNSSYDPGMNKEDPLYHLIYKEPVFEKITEKKNKKRRNRKFCSNYLFNVVSRNKTSSAINSKPNTPKLGKYSPNYESVDRKSFQYSFCSTGRSSGRVCMSLNRFCSGSTSLINP</sequence>
<comment type="caution">
    <text evidence="1">The sequence shown here is derived from an EMBL/GenBank/DDBJ whole genome shotgun (WGS) entry which is preliminary data.</text>
</comment>
<dbReference type="EMBL" id="CAMPGE010010990">
    <property type="protein sequence ID" value="CAI2369833.1"/>
    <property type="molecule type" value="Genomic_DNA"/>
</dbReference>
<protein>
    <submittedName>
        <fullName evidence="1">Uncharacterized protein</fullName>
    </submittedName>
</protein>
<gene>
    <name evidence="1" type="ORF">ECRASSUSDP1_LOCUS11137</name>
</gene>
<dbReference type="Proteomes" id="UP001295684">
    <property type="component" value="Unassembled WGS sequence"/>
</dbReference>
<proteinExistence type="predicted"/>